<keyword evidence="1" id="KW-0808">Transferase</keyword>
<gene>
    <name evidence="4" type="ORF">SK3146_06127</name>
</gene>
<evidence type="ECO:0000256" key="2">
    <source>
        <dbReference type="ARBA" id="ARBA00023315"/>
    </source>
</evidence>
<accession>A0ABY4RZY7</accession>
<evidence type="ECO:0000259" key="3">
    <source>
        <dbReference type="PROSITE" id="PS51186"/>
    </source>
</evidence>
<keyword evidence="5" id="KW-1185">Reference proteome</keyword>
<evidence type="ECO:0000313" key="4">
    <source>
        <dbReference type="EMBL" id="UQZ86834.1"/>
    </source>
</evidence>
<dbReference type="PROSITE" id="PS51186">
    <property type="entry name" value="GNAT"/>
    <property type="match status" value="1"/>
</dbReference>
<dbReference type="RefSeq" id="WP_249862337.1">
    <property type="nucleotide sequence ID" value="NZ_CP027059.1"/>
</dbReference>
<dbReference type="Pfam" id="PF00583">
    <property type="entry name" value="Acetyltransf_1"/>
    <property type="match status" value="1"/>
</dbReference>
<name>A0ABY4RZY7_9BACL</name>
<sequence>MRFSVRFAKQHDFENVAGGDQSISAQLLAYKLANEEIVLAEMNRELIGYLRLEHLWGKSPYIGLIIVRPDCQKQGVGRGMLQFLEDRLRSKGQSALYSSSQVNEKEPQEWHRRMGFRECGIISGINEGDVGELFFVKAL</sequence>
<dbReference type="InterPro" id="IPR050832">
    <property type="entry name" value="Bact_Acetyltransf"/>
</dbReference>
<keyword evidence="2" id="KW-0012">Acyltransferase</keyword>
<organism evidence="4 5">
    <name type="scientific">Paenibacillus konkukensis</name>
    <dbReference type="NCBI Taxonomy" id="2020716"/>
    <lineage>
        <taxon>Bacteria</taxon>
        <taxon>Bacillati</taxon>
        <taxon>Bacillota</taxon>
        <taxon>Bacilli</taxon>
        <taxon>Bacillales</taxon>
        <taxon>Paenibacillaceae</taxon>
        <taxon>Paenibacillus</taxon>
    </lineage>
</organism>
<dbReference type="InterPro" id="IPR000182">
    <property type="entry name" value="GNAT_dom"/>
</dbReference>
<dbReference type="SUPFAM" id="SSF55729">
    <property type="entry name" value="Acyl-CoA N-acyltransferases (Nat)"/>
    <property type="match status" value="1"/>
</dbReference>
<proteinExistence type="predicted"/>
<dbReference type="CDD" id="cd04301">
    <property type="entry name" value="NAT_SF"/>
    <property type="match status" value="1"/>
</dbReference>
<dbReference type="PANTHER" id="PTHR43877">
    <property type="entry name" value="AMINOALKYLPHOSPHONATE N-ACETYLTRANSFERASE-RELATED-RELATED"/>
    <property type="match status" value="1"/>
</dbReference>
<evidence type="ECO:0000313" key="5">
    <source>
        <dbReference type="Proteomes" id="UP001057134"/>
    </source>
</evidence>
<dbReference type="EMBL" id="CP027059">
    <property type="protein sequence ID" value="UQZ86834.1"/>
    <property type="molecule type" value="Genomic_DNA"/>
</dbReference>
<evidence type="ECO:0000256" key="1">
    <source>
        <dbReference type="ARBA" id="ARBA00022679"/>
    </source>
</evidence>
<reference evidence="4" key="1">
    <citation type="submission" date="2018-02" db="EMBL/GenBank/DDBJ databases">
        <authorList>
            <person name="Kim S.-K."/>
            <person name="Jung H.-I."/>
            <person name="Lee S.-W."/>
        </authorList>
    </citation>
    <scope>NUCLEOTIDE SEQUENCE</scope>
    <source>
        <strain evidence="4">SK3146</strain>
    </source>
</reference>
<dbReference type="InterPro" id="IPR016181">
    <property type="entry name" value="Acyl_CoA_acyltransferase"/>
</dbReference>
<dbReference type="Proteomes" id="UP001057134">
    <property type="component" value="Chromosome"/>
</dbReference>
<dbReference type="Gene3D" id="3.40.630.30">
    <property type="match status" value="1"/>
</dbReference>
<reference evidence="4" key="2">
    <citation type="journal article" date="2021" name="J Anim Sci Technol">
        <title>Complete genome sequence of Paenibacillus konkukensis sp. nov. SK3146 as a potential probiotic strain.</title>
        <authorList>
            <person name="Jung H.I."/>
            <person name="Park S."/>
            <person name="Niu K.M."/>
            <person name="Lee S.W."/>
            <person name="Kothari D."/>
            <person name="Yi K.J."/>
            <person name="Kim S.K."/>
        </authorList>
    </citation>
    <scope>NUCLEOTIDE SEQUENCE</scope>
    <source>
        <strain evidence="4">SK3146</strain>
    </source>
</reference>
<feature type="domain" description="N-acetyltransferase" evidence="3">
    <location>
        <begin position="3"/>
        <end position="139"/>
    </location>
</feature>
<protein>
    <submittedName>
        <fullName evidence="4">Acetyltransferase (GNAT) family protein</fullName>
    </submittedName>
</protein>